<dbReference type="AlphaFoldDB" id="A0A6J4US87"/>
<organism evidence="1">
    <name type="scientific">uncultured Thermomicrobiales bacterium</name>
    <dbReference type="NCBI Taxonomy" id="1645740"/>
    <lineage>
        <taxon>Bacteria</taxon>
        <taxon>Pseudomonadati</taxon>
        <taxon>Thermomicrobiota</taxon>
        <taxon>Thermomicrobia</taxon>
        <taxon>Thermomicrobiales</taxon>
        <taxon>environmental samples</taxon>
    </lineage>
</organism>
<proteinExistence type="predicted"/>
<reference evidence="1" key="1">
    <citation type="submission" date="2020-02" db="EMBL/GenBank/DDBJ databases">
        <authorList>
            <person name="Meier V. D."/>
        </authorList>
    </citation>
    <scope>NUCLEOTIDE SEQUENCE</scope>
    <source>
        <strain evidence="1">AVDCRST_MAG33</strain>
    </source>
</reference>
<gene>
    <name evidence="1" type="ORF">AVDCRST_MAG33-1516</name>
</gene>
<protein>
    <recommendedName>
        <fullName evidence="2">Helix-turn-helix domain-containing protein</fullName>
    </recommendedName>
</protein>
<evidence type="ECO:0000313" key="1">
    <source>
        <dbReference type="EMBL" id="CAA9559031.1"/>
    </source>
</evidence>
<name>A0A6J4US87_9BACT</name>
<evidence type="ECO:0008006" key="2">
    <source>
        <dbReference type="Google" id="ProtNLM"/>
    </source>
</evidence>
<accession>A0A6J4US87</accession>
<dbReference type="EMBL" id="CADCWK010000154">
    <property type="protein sequence ID" value="CAA9559031.1"/>
    <property type="molecule type" value="Genomic_DNA"/>
</dbReference>
<sequence length="101" mass="10967">MGNVILSSVTPVRVEWPAAQEAFAMSAPVRSYIPAHEFLEAHRDPATGRRLVSREALYLGVKQGRIPHVRLGRRILVPSDLLDQLVTKPASAGDPLTSDAA</sequence>